<proteinExistence type="predicted"/>
<accession>A0A4Y7T5J2</accession>
<evidence type="ECO:0000313" key="2">
    <source>
        <dbReference type="Proteomes" id="UP000298030"/>
    </source>
</evidence>
<gene>
    <name evidence="1" type="ORF">FA13DRAFT_1734576</name>
</gene>
<reference evidence="1 2" key="1">
    <citation type="journal article" date="2019" name="Nat. Ecol. Evol.">
        <title>Megaphylogeny resolves global patterns of mushroom evolution.</title>
        <authorList>
            <person name="Varga T."/>
            <person name="Krizsan K."/>
            <person name="Foldi C."/>
            <person name="Dima B."/>
            <person name="Sanchez-Garcia M."/>
            <person name="Sanchez-Ramirez S."/>
            <person name="Szollosi G.J."/>
            <person name="Szarkandi J.G."/>
            <person name="Papp V."/>
            <person name="Albert L."/>
            <person name="Andreopoulos W."/>
            <person name="Angelini C."/>
            <person name="Antonin V."/>
            <person name="Barry K.W."/>
            <person name="Bougher N.L."/>
            <person name="Buchanan P."/>
            <person name="Buyck B."/>
            <person name="Bense V."/>
            <person name="Catcheside P."/>
            <person name="Chovatia M."/>
            <person name="Cooper J."/>
            <person name="Damon W."/>
            <person name="Desjardin D."/>
            <person name="Finy P."/>
            <person name="Geml J."/>
            <person name="Haridas S."/>
            <person name="Hughes K."/>
            <person name="Justo A."/>
            <person name="Karasinski D."/>
            <person name="Kautmanova I."/>
            <person name="Kiss B."/>
            <person name="Kocsube S."/>
            <person name="Kotiranta H."/>
            <person name="LaButti K.M."/>
            <person name="Lechner B.E."/>
            <person name="Liimatainen K."/>
            <person name="Lipzen A."/>
            <person name="Lukacs Z."/>
            <person name="Mihaltcheva S."/>
            <person name="Morgado L.N."/>
            <person name="Niskanen T."/>
            <person name="Noordeloos M.E."/>
            <person name="Ohm R.A."/>
            <person name="Ortiz-Santana B."/>
            <person name="Ovrebo C."/>
            <person name="Racz N."/>
            <person name="Riley R."/>
            <person name="Savchenko A."/>
            <person name="Shiryaev A."/>
            <person name="Soop K."/>
            <person name="Spirin V."/>
            <person name="Szebenyi C."/>
            <person name="Tomsovsky M."/>
            <person name="Tulloss R.E."/>
            <person name="Uehling J."/>
            <person name="Grigoriev I.V."/>
            <person name="Vagvolgyi C."/>
            <person name="Papp T."/>
            <person name="Martin F.M."/>
            <person name="Miettinen O."/>
            <person name="Hibbett D.S."/>
            <person name="Nagy L.G."/>
        </authorList>
    </citation>
    <scope>NUCLEOTIDE SEQUENCE [LARGE SCALE GENOMIC DNA]</scope>
    <source>
        <strain evidence="1 2">FP101781</strain>
    </source>
</reference>
<comment type="caution">
    <text evidence="1">The sequence shown here is derived from an EMBL/GenBank/DDBJ whole genome shotgun (WGS) entry which is preliminary data.</text>
</comment>
<evidence type="ECO:0000313" key="1">
    <source>
        <dbReference type="EMBL" id="TEB29390.1"/>
    </source>
</evidence>
<sequence length="56" mass="5983">MMARSALLTLPSWCGKEMLDRIGGKSAETLELTSHYGCSDTGPIQTFRLGGRPAGL</sequence>
<keyword evidence="2" id="KW-1185">Reference proteome</keyword>
<dbReference type="AlphaFoldDB" id="A0A4Y7T5J2"/>
<dbReference type="Proteomes" id="UP000298030">
    <property type="component" value="Unassembled WGS sequence"/>
</dbReference>
<organism evidence="1 2">
    <name type="scientific">Coprinellus micaceus</name>
    <name type="common">Glistening ink-cap mushroom</name>
    <name type="synonym">Coprinus micaceus</name>
    <dbReference type="NCBI Taxonomy" id="71717"/>
    <lineage>
        <taxon>Eukaryota</taxon>
        <taxon>Fungi</taxon>
        <taxon>Dikarya</taxon>
        <taxon>Basidiomycota</taxon>
        <taxon>Agaricomycotina</taxon>
        <taxon>Agaricomycetes</taxon>
        <taxon>Agaricomycetidae</taxon>
        <taxon>Agaricales</taxon>
        <taxon>Agaricineae</taxon>
        <taxon>Psathyrellaceae</taxon>
        <taxon>Coprinellus</taxon>
    </lineage>
</organism>
<protein>
    <submittedName>
        <fullName evidence="1">Uncharacterized protein</fullName>
    </submittedName>
</protein>
<name>A0A4Y7T5J2_COPMI</name>
<dbReference type="EMBL" id="QPFP01000027">
    <property type="protein sequence ID" value="TEB29390.1"/>
    <property type="molecule type" value="Genomic_DNA"/>
</dbReference>